<dbReference type="EMBL" id="ML119671">
    <property type="protein sequence ID" value="RPA82427.1"/>
    <property type="molecule type" value="Genomic_DNA"/>
</dbReference>
<evidence type="ECO:0000313" key="2">
    <source>
        <dbReference type="EMBL" id="RPA82427.1"/>
    </source>
</evidence>
<dbReference type="AlphaFoldDB" id="A0A3N4IAC9"/>
<reference evidence="2 3" key="1">
    <citation type="journal article" date="2018" name="Nat. Ecol. Evol.">
        <title>Pezizomycetes genomes reveal the molecular basis of ectomycorrhizal truffle lifestyle.</title>
        <authorList>
            <person name="Murat C."/>
            <person name="Payen T."/>
            <person name="Noel B."/>
            <person name="Kuo A."/>
            <person name="Morin E."/>
            <person name="Chen J."/>
            <person name="Kohler A."/>
            <person name="Krizsan K."/>
            <person name="Balestrini R."/>
            <person name="Da Silva C."/>
            <person name="Montanini B."/>
            <person name="Hainaut M."/>
            <person name="Levati E."/>
            <person name="Barry K.W."/>
            <person name="Belfiori B."/>
            <person name="Cichocki N."/>
            <person name="Clum A."/>
            <person name="Dockter R.B."/>
            <person name="Fauchery L."/>
            <person name="Guy J."/>
            <person name="Iotti M."/>
            <person name="Le Tacon F."/>
            <person name="Lindquist E.A."/>
            <person name="Lipzen A."/>
            <person name="Malagnac F."/>
            <person name="Mello A."/>
            <person name="Molinier V."/>
            <person name="Miyauchi S."/>
            <person name="Poulain J."/>
            <person name="Riccioni C."/>
            <person name="Rubini A."/>
            <person name="Sitrit Y."/>
            <person name="Splivallo R."/>
            <person name="Traeger S."/>
            <person name="Wang M."/>
            <person name="Zifcakova L."/>
            <person name="Wipf D."/>
            <person name="Zambonelli A."/>
            <person name="Paolocci F."/>
            <person name="Nowrousian M."/>
            <person name="Ottonello S."/>
            <person name="Baldrian P."/>
            <person name="Spatafora J.W."/>
            <person name="Henrissat B."/>
            <person name="Nagy L.G."/>
            <person name="Aury J.M."/>
            <person name="Wincker P."/>
            <person name="Grigoriev I.V."/>
            <person name="Bonfante P."/>
            <person name="Martin F.M."/>
        </authorList>
    </citation>
    <scope>NUCLEOTIDE SEQUENCE [LARGE SCALE GENOMIC DNA]</scope>
    <source>
        <strain evidence="2 3">RN42</strain>
    </source>
</reference>
<evidence type="ECO:0000256" key="1">
    <source>
        <dbReference type="SAM" id="MobiDB-lite"/>
    </source>
</evidence>
<feature type="compositionally biased region" description="Low complexity" evidence="1">
    <location>
        <begin position="96"/>
        <end position="125"/>
    </location>
</feature>
<sequence>MPPKKKTTEPTHPIARPTRQTSKPGVISLKYSAGTALMANKQKDDQPMDDSVPEGYEMSEDRKLFKVLQPKDISGSEDEDDNPISQTPSKPPNKQPPAAMKAPAKSTTPAKGSGSSTKPSSGLFSPVSSGLFSPVSNQPAPKKTPMAAPATQRFYMVNSDGNKYEIPREMVLACRAETEFEAMQGHISAVISVLMFCQRVYTPEGRKDLMDMLIPKDFLPFKEDKAARSTTDKYIKNSIASHLSHFCDVIPGWCKAYVDKTAAGAKWKYLATERLIYIHPEEGIPNITASRYVLHFLDKTGLPLNVSNVIQFWKKSLKDCQHDKPPQVHTDAKVKDKREWVNSIG</sequence>
<feature type="region of interest" description="Disordered" evidence="1">
    <location>
        <begin position="1"/>
        <end position="25"/>
    </location>
</feature>
<evidence type="ECO:0000313" key="3">
    <source>
        <dbReference type="Proteomes" id="UP000275078"/>
    </source>
</evidence>
<feature type="compositionally biased region" description="Polar residues" evidence="1">
    <location>
        <begin position="126"/>
        <end position="138"/>
    </location>
</feature>
<protein>
    <submittedName>
        <fullName evidence="2">Uncharacterized protein</fullName>
    </submittedName>
</protein>
<keyword evidence="3" id="KW-1185">Reference proteome</keyword>
<name>A0A3N4IAC9_ASCIM</name>
<feature type="region of interest" description="Disordered" evidence="1">
    <location>
        <begin position="37"/>
        <end position="147"/>
    </location>
</feature>
<gene>
    <name evidence="2" type="ORF">BJ508DRAFT_325426</name>
</gene>
<proteinExistence type="predicted"/>
<organism evidence="2 3">
    <name type="scientific">Ascobolus immersus RN42</name>
    <dbReference type="NCBI Taxonomy" id="1160509"/>
    <lineage>
        <taxon>Eukaryota</taxon>
        <taxon>Fungi</taxon>
        <taxon>Dikarya</taxon>
        <taxon>Ascomycota</taxon>
        <taxon>Pezizomycotina</taxon>
        <taxon>Pezizomycetes</taxon>
        <taxon>Pezizales</taxon>
        <taxon>Ascobolaceae</taxon>
        <taxon>Ascobolus</taxon>
    </lineage>
</organism>
<accession>A0A3N4IAC9</accession>
<dbReference type="Proteomes" id="UP000275078">
    <property type="component" value="Unassembled WGS sequence"/>
</dbReference>